<proteinExistence type="predicted"/>
<keyword evidence="1" id="KW-0732">Signal</keyword>
<name>A0A4P9VY71_9FUNG</name>
<accession>A0A4P9VY71</accession>
<dbReference type="Proteomes" id="UP000269721">
    <property type="component" value="Unassembled WGS sequence"/>
</dbReference>
<dbReference type="EMBL" id="KZ999832">
    <property type="protein sequence ID" value="RKO84694.1"/>
    <property type="molecule type" value="Genomic_DNA"/>
</dbReference>
<dbReference type="AlphaFoldDB" id="A0A4P9VY71"/>
<evidence type="ECO:0000313" key="3">
    <source>
        <dbReference type="Proteomes" id="UP000269721"/>
    </source>
</evidence>
<sequence length="114" mass="12048">MRPPNLPSLLLLLLLLLLPLLSPAIASPQRIPLTKLKSRTSDPPLDTLARRARTDAARHASHQNRLDSSVVGTDSIAVVADKSAPVELAASAGPAPVQTVPVSVFPTLDRHSKA</sequence>
<evidence type="ECO:0000313" key="2">
    <source>
        <dbReference type="EMBL" id="RKO84694.1"/>
    </source>
</evidence>
<evidence type="ECO:0000256" key="1">
    <source>
        <dbReference type="SAM" id="SignalP"/>
    </source>
</evidence>
<protein>
    <submittedName>
        <fullName evidence="2">Uncharacterized protein</fullName>
    </submittedName>
</protein>
<gene>
    <name evidence="2" type="ORF">BDK51DRAFT_48787</name>
</gene>
<organism evidence="2 3">
    <name type="scientific">Blyttiomyces helicus</name>
    <dbReference type="NCBI Taxonomy" id="388810"/>
    <lineage>
        <taxon>Eukaryota</taxon>
        <taxon>Fungi</taxon>
        <taxon>Fungi incertae sedis</taxon>
        <taxon>Chytridiomycota</taxon>
        <taxon>Chytridiomycota incertae sedis</taxon>
        <taxon>Chytridiomycetes</taxon>
        <taxon>Chytridiomycetes incertae sedis</taxon>
        <taxon>Blyttiomyces</taxon>
    </lineage>
</organism>
<keyword evidence="3" id="KW-1185">Reference proteome</keyword>
<reference evidence="3" key="1">
    <citation type="journal article" date="2018" name="Nat. Microbiol.">
        <title>Leveraging single-cell genomics to expand the fungal tree of life.</title>
        <authorList>
            <person name="Ahrendt S.R."/>
            <person name="Quandt C.A."/>
            <person name="Ciobanu D."/>
            <person name="Clum A."/>
            <person name="Salamov A."/>
            <person name="Andreopoulos B."/>
            <person name="Cheng J.F."/>
            <person name="Woyke T."/>
            <person name="Pelin A."/>
            <person name="Henrissat B."/>
            <person name="Reynolds N.K."/>
            <person name="Benny G.L."/>
            <person name="Smith M.E."/>
            <person name="James T.Y."/>
            <person name="Grigoriev I.V."/>
        </authorList>
    </citation>
    <scope>NUCLEOTIDE SEQUENCE [LARGE SCALE GENOMIC DNA]</scope>
</reference>
<feature type="chain" id="PRO_5020244722" evidence="1">
    <location>
        <begin position="27"/>
        <end position="114"/>
    </location>
</feature>
<feature type="signal peptide" evidence="1">
    <location>
        <begin position="1"/>
        <end position="26"/>
    </location>
</feature>